<feature type="compositionally biased region" description="Polar residues" evidence="17">
    <location>
        <begin position="64"/>
        <end position="79"/>
    </location>
</feature>
<dbReference type="GO" id="GO:0005634">
    <property type="term" value="C:nucleus"/>
    <property type="evidence" value="ECO:0007669"/>
    <property type="project" value="UniProtKB-SubCell"/>
</dbReference>
<feature type="compositionally biased region" description="Polar residues" evidence="17">
    <location>
        <begin position="421"/>
        <end position="434"/>
    </location>
</feature>
<feature type="region of interest" description="Disordered" evidence="17">
    <location>
        <begin position="1"/>
        <end position="22"/>
    </location>
</feature>
<dbReference type="PROSITE" id="PS50812">
    <property type="entry name" value="PWWP"/>
    <property type="match status" value="2"/>
</dbReference>
<evidence type="ECO:0000256" key="13">
    <source>
        <dbReference type="ARBA" id="ARBA00023015"/>
    </source>
</evidence>
<dbReference type="InterPro" id="IPR055198">
    <property type="entry name" value="NSD_PHD"/>
</dbReference>
<dbReference type="Pfam" id="PF17982">
    <property type="entry name" value="C5HCH"/>
    <property type="match status" value="1"/>
</dbReference>
<dbReference type="CDD" id="cd20144">
    <property type="entry name" value="PWWP_NSD_rpt1"/>
    <property type="match status" value="1"/>
</dbReference>
<dbReference type="InterPro" id="IPR003616">
    <property type="entry name" value="Post-SET_dom"/>
</dbReference>
<dbReference type="InterPro" id="IPR000313">
    <property type="entry name" value="PWWP_dom"/>
</dbReference>
<feature type="region of interest" description="Disordered" evidence="17">
    <location>
        <begin position="370"/>
        <end position="452"/>
    </location>
</feature>
<dbReference type="CDD" id="cd15566">
    <property type="entry name" value="PHD3_NSD"/>
    <property type="match status" value="1"/>
</dbReference>
<dbReference type="PROSITE" id="PS50280">
    <property type="entry name" value="SET"/>
    <property type="match status" value="1"/>
</dbReference>
<keyword evidence="6" id="KW-0808">Transferase</keyword>
<evidence type="ECO:0000259" key="18">
    <source>
        <dbReference type="PROSITE" id="PS50016"/>
    </source>
</evidence>
<dbReference type="EMBL" id="BLKM01011808">
    <property type="protein sequence ID" value="GFG34465.1"/>
    <property type="molecule type" value="Genomic_DNA"/>
</dbReference>
<protein>
    <recommendedName>
        <fullName evidence="25">Histone-lysine N-methyltransferase</fullName>
    </recommendedName>
</protein>
<name>A0A6L2PVH9_COPFO</name>
<feature type="domain" description="Post-SET" evidence="21">
    <location>
        <begin position="1472"/>
        <end position="1488"/>
    </location>
</feature>
<evidence type="ECO:0000256" key="7">
    <source>
        <dbReference type="ARBA" id="ARBA00022691"/>
    </source>
</evidence>
<dbReference type="PROSITE" id="PS50016">
    <property type="entry name" value="ZF_PHD_2"/>
    <property type="match status" value="1"/>
</dbReference>
<evidence type="ECO:0000256" key="14">
    <source>
        <dbReference type="ARBA" id="ARBA00023163"/>
    </source>
</evidence>
<accession>A0A6L2PVH9</accession>
<evidence type="ECO:0000259" key="19">
    <source>
        <dbReference type="PROSITE" id="PS50280"/>
    </source>
</evidence>
<feature type="domain" description="SET" evidence="19">
    <location>
        <begin position="1348"/>
        <end position="1465"/>
    </location>
</feature>
<dbReference type="CDD" id="cd15567">
    <property type="entry name" value="PHD4_NSD"/>
    <property type="match status" value="1"/>
</dbReference>
<dbReference type="OrthoDB" id="422362at2759"/>
<feature type="region of interest" description="Disordered" evidence="17">
    <location>
        <begin position="753"/>
        <end position="888"/>
    </location>
</feature>
<feature type="region of interest" description="Disordered" evidence="17">
    <location>
        <begin position="35"/>
        <end position="98"/>
    </location>
</feature>
<dbReference type="SUPFAM" id="SSF82199">
    <property type="entry name" value="SET domain"/>
    <property type="match status" value="1"/>
</dbReference>
<feature type="domain" description="PWWP" evidence="20">
    <location>
        <begin position="240"/>
        <end position="305"/>
    </location>
</feature>
<feature type="compositionally biased region" description="Basic and acidic residues" evidence="17">
    <location>
        <begin position="1790"/>
        <end position="1800"/>
    </location>
</feature>
<dbReference type="GO" id="GO:0032259">
    <property type="term" value="P:methylation"/>
    <property type="evidence" value="ECO:0007669"/>
    <property type="project" value="UniProtKB-KW"/>
</dbReference>
<dbReference type="Pfam" id="PF00855">
    <property type="entry name" value="PWWP"/>
    <property type="match status" value="2"/>
</dbReference>
<keyword evidence="13" id="KW-0805">Transcription regulation</keyword>
<dbReference type="InterPro" id="IPR001965">
    <property type="entry name" value="Znf_PHD"/>
</dbReference>
<feature type="compositionally biased region" description="Basic residues" evidence="17">
    <location>
        <begin position="437"/>
        <end position="447"/>
    </location>
</feature>
<gene>
    <name evidence="23" type="ORF">Cfor_06418</name>
</gene>
<feature type="compositionally biased region" description="Polar residues" evidence="17">
    <location>
        <begin position="370"/>
        <end position="383"/>
    </location>
</feature>
<evidence type="ECO:0000256" key="9">
    <source>
        <dbReference type="ARBA" id="ARBA00022737"/>
    </source>
</evidence>
<evidence type="ECO:0000259" key="22">
    <source>
        <dbReference type="PROSITE" id="PS51215"/>
    </source>
</evidence>
<keyword evidence="3" id="KW-0158">Chromosome</keyword>
<feature type="region of interest" description="Disordered" evidence="17">
    <location>
        <begin position="1697"/>
        <end position="1722"/>
    </location>
</feature>
<dbReference type="InterPro" id="IPR006560">
    <property type="entry name" value="AWS_dom"/>
</dbReference>
<dbReference type="Gene3D" id="2.30.30.140">
    <property type="match status" value="2"/>
</dbReference>
<feature type="region of interest" description="Disordered" evidence="17">
    <location>
        <begin position="150"/>
        <end position="188"/>
    </location>
</feature>
<dbReference type="InterPro" id="IPR019786">
    <property type="entry name" value="Zinc_finger_PHD-type_CS"/>
</dbReference>
<reference evidence="24" key="1">
    <citation type="submission" date="2020-01" db="EMBL/GenBank/DDBJ databases">
        <title>Draft genome sequence of the Termite Coptotermes fromosanus.</title>
        <authorList>
            <person name="Itakura S."/>
            <person name="Yosikawa Y."/>
            <person name="Umezawa K."/>
        </authorList>
    </citation>
    <scope>NUCLEOTIDE SEQUENCE [LARGE SCALE GENOMIC DNA]</scope>
</reference>
<feature type="domain" description="AWS" evidence="22">
    <location>
        <begin position="1296"/>
        <end position="1346"/>
    </location>
</feature>
<dbReference type="PROSITE" id="PS51215">
    <property type="entry name" value="AWS"/>
    <property type="match status" value="1"/>
</dbReference>
<dbReference type="SUPFAM" id="SSF63748">
    <property type="entry name" value="Tudor/PWWP/MBT"/>
    <property type="match status" value="2"/>
</dbReference>
<comment type="subcellular location">
    <subcellularLocation>
        <location evidence="2">Chromosome</location>
    </subcellularLocation>
    <subcellularLocation>
        <location evidence="1">Nucleus</location>
    </subcellularLocation>
</comment>
<evidence type="ECO:0000256" key="12">
    <source>
        <dbReference type="ARBA" id="ARBA00022853"/>
    </source>
</evidence>
<feature type="compositionally biased region" description="Basic and acidic residues" evidence="17">
    <location>
        <begin position="526"/>
        <end position="541"/>
    </location>
</feature>
<feature type="compositionally biased region" description="Basic and acidic residues" evidence="17">
    <location>
        <begin position="11"/>
        <end position="20"/>
    </location>
</feature>
<dbReference type="Pfam" id="PF23004">
    <property type="entry name" value="PHDvar_NSD"/>
    <property type="match status" value="1"/>
</dbReference>
<feature type="domain" description="PWWP" evidence="20">
    <location>
        <begin position="1164"/>
        <end position="1226"/>
    </location>
</feature>
<dbReference type="Gene3D" id="3.30.40.10">
    <property type="entry name" value="Zinc/RING finger domain, C3HC4 (zinc finger)"/>
    <property type="match status" value="3"/>
</dbReference>
<dbReference type="FunFam" id="2.30.30.140:FF:000099">
    <property type="entry name" value="Histone-lysine N-methyltransferase"/>
    <property type="match status" value="1"/>
</dbReference>
<dbReference type="Pfam" id="PF23011">
    <property type="entry name" value="PHD-1st_NSD"/>
    <property type="match status" value="2"/>
</dbReference>
<feature type="compositionally biased region" description="Basic and acidic residues" evidence="17">
    <location>
        <begin position="151"/>
        <end position="161"/>
    </location>
</feature>
<feature type="region of interest" description="Disordered" evidence="17">
    <location>
        <begin position="512"/>
        <end position="553"/>
    </location>
</feature>
<dbReference type="InParanoid" id="A0A6L2PVH9"/>
<dbReference type="PROSITE" id="PS01358">
    <property type="entry name" value="ZF_RANBP2_1"/>
    <property type="match status" value="1"/>
</dbReference>
<feature type="compositionally biased region" description="Basic and acidic residues" evidence="17">
    <location>
        <begin position="1893"/>
        <end position="1915"/>
    </location>
</feature>
<dbReference type="InterPro" id="IPR019787">
    <property type="entry name" value="Znf_PHD-finger"/>
</dbReference>
<evidence type="ECO:0000256" key="11">
    <source>
        <dbReference type="ARBA" id="ARBA00022833"/>
    </source>
</evidence>
<dbReference type="Pfam" id="PF17907">
    <property type="entry name" value="AWS"/>
    <property type="match status" value="1"/>
</dbReference>
<keyword evidence="15" id="KW-0539">Nucleus</keyword>
<keyword evidence="10 16" id="KW-0863">Zinc-finger</keyword>
<keyword evidence="11" id="KW-0862">Zinc</keyword>
<evidence type="ECO:0000259" key="21">
    <source>
        <dbReference type="PROSITE" id="PS50868"/>
    </source>
</evidence>
<dbReference type="SMART" id="SM00508">
    <property type="entry name" value="PostSET"/>
    <property type="match status" value="1"/>
</dbReference>
<evidence type="ECO:0000256" key="1">
    <source>
        <dbReference type="ARBA" id="ARBA00004123"/>
    </source>
</evidence>
<evidence type="ECO:0000256" key="16">
    <source>
        <dbReference type="PROSITE-ProRule" id="PRU00146"/>
    </source>
</evidence>
<keyword evidence="12" id="KW-0156">Chromatin regulator</keyword>
<evidence type="ECO:0000256" key="6">
    <source>
        <dbReference type="ARBA" id="ARBA00022679"/>
    </source>
</evidence>
<feature type="compositionally biased region" description="Basic and acidic residues" evidence="17">
    <location>
        <begin position="1697"/>
        <end position="1709"/>
    </location>
</feature>
<evidence type="ECO:0000256" key="3">
    <source>
        <dbReference type="ARBA" id="ARBA00022454"/>
    </source>
</evidence>
<keyword evidence="9" id="KW-0677">Repeat</keyword>
<dbReference type="InterPro" id="IPR001876">
    <property type="entry name" value="Znf_RanBP2"/>
</dbReference>
<evidence type="ECO:0000256" key="17">
    <source>
        <dbReference type="SAM" id="MobiDB-lite"/>
    </source>
</evidence>
<dbReference type="InterPro" id="IPR013083">
    <property type="entry name" value="Znf_RING/FYVE/PHD"/>
</dbReference>
<keyword evidence="8" id="KW-0479">Metal-binding</keyword>
<feature type="compositionally biased region" description="Polar residues" evidence="17">
    <location>
        <begin position="39"/>
        <end position="48"/>
    </location>
</feature>
<evidence type="ECO:0000256" key="15">
    <source>
        <dbReference type="ARBA" id="ARBA00023242"/>
    </source>
</evidence>
<dbReference type="InterPro" id="IPR046341">
    <property type="entry name" value="SET_dom_sf"/>
</dbReference>
<dbReference type="PANTHER" id="PTHR22884">
    <property type="entry name" value="SET DOMAIN PROTEINS"/>
    <property type="match status" value="1"/>
</dbReference>
<dbReference type="SMART" id="SM00293">
    <property type="entry name" value="PWWP"/>
    <property type="match status" value="2"/>
</dbReference>
<evidence type="ECO:0000259" key="20">
    <source>
        <dbReference type="PROSITE" id="PS50812"/>
    </source>
</evidence>
<dbReference type="InterPro" id="IPR011011">
    <property type="entry name" value="Znf_FYVE_PHD"/>
</dbReference>
<dbReference type="Pfam" id="PF00856">
    <property type="entry name" value="SET"/>
    <property type="match status" value="1"/>
</dbReference>
<feature type="region of interest" description="Disordered" evidence="17">
    <location>
        <begin position="901"/>
        <end position="932"/>
    </location>
</feature>
<dbReference type="InterPro" id="IPR041306">
    <property type="entry name" value="C5HCH"/>
</dbReference>
<dbReference type="GO" id="GO:0008270">
    <property type="term" value="F:zinc ion binding"/>
    <property type="evidence" value="ECO:0007669"/>
    <property type="project" value="UniProtKB-KW"/>
</dbReference>
<dbReference type="SMART" id="SM00249">
    <property type="entry name" value="PHD"/>
    <property type="match status" value="5"/>
</dbReference>
<feature type="compositionally biased region" description="Basic residues" evidence="17">
    <location>
        <begin position="1779"/>
        <end position="1789"/>
    </location>
</feature>
<dbReference type="SMART" id="SM00317">
    <property type="entry name" value="SET"/>
    <property type="match status" value="1"/>
</dbReference>
<dbReference type="FunFam" id="2.170.270.10:FF:000002">
    <property type="entry name" value="Histone-lysine N-methyltransferase"/>
    <property type="match status" value="1"/>
</dbReference>
<dbReference type="GO" id="GO:0140938">
    <property type="term" value="F:histone H3 methyltransferase activity"/>
    <property type="evidence" value="ECO:0007669"/>
    <property type="project" value="UniProtKB-ARBA"/>
</dbReference>
<feature type="compositionally biased region" description="Basic and acidic residues" evidence="17">
    <location>
        <begin position="826"/>
        <end position="840"/>
    </location>
</feature>
<feature type="compositionally biased region" description="Basic and acidic residues" evidence="17">
    <location>
        <begin position="774"/>
        <end position="810"/>
    </location>
</feature>
<dbReference type="InterPro" id="IPR050777">
    <property type="entry name" value="SET2_Histone-Lys_MeTrsfase"/>
</dbReference>
<feature type="domain" description="PHD-type" evidence="18">
    <location>
        <begin position="1522"/>
        <end position="1569"/>
    </location>
</feature>
<evidence type="ECO:0008006" key="25">
    <source>
        <dbReference type="Google" id="ProtNLM"/>
    </source>
</evidence>
<sequence>MGENDPSLEEPPPKTIKDSDNTLAGLDGILSKKDKCSLDVSSKTVQPSTKRRRAEEGLEVDSDYVTQSQSDMSNVSPSVIKSRYGRTHKPKIPEDFLPTDKKVAAILGHSPNKSPGKSAGSPLSATPAELAKVCQKGQRLYDIFVKKDRRSKGNTELERSNRNSNTENLGISNMKSEEPDTESDNVESFPLKRGATSADSTIRCPENVREEVESEVTDKTCRSSEMSVCEEMVPGCDWVIGDLAWARVSGYPFWPCMIALDPQQRIFTKTTVRGNFILRSLHVQFFGDNGRRSWLYSNCVIRFEGLEALTELAAKVQSEKRDRKFAAAFHVAPKAKAKWDVAVQEAEAAMKRTRIERLQDFARQFSQVTSVTNSETHNASPCNKRQKRVSYKNSPKMKSMEEGPHAGSPDIFTEATDKDQTVSLTPDSKLNISSPLVKRKKQQRKKPTLSGQNLQADFESYLYKNIERVSLQHPEWSTKMVEEYILKEWNEMDSLLKPKFYVRFRSTNMAKRTELSSSEEDVDDERESHDSEKADSRESHDSSPAPFLKLKKGGGLFRGTKQEKVCQICEKPGDTVKCRGPCCGTFHLECVSKSLAGKENIIAKTPRNFGIKNKSVDDAAVEMKEKEDRGVHEFTDSSECEDKLSKPVICTANMVGHDDILDEKEDRPMSRKRKRLASEEEIFVVNKKDAKQGDVCKNDRDEESKEDETVKKGISAEKEEDHVEVNKKTEGFRQNVESVVIQDGVEEEALEEVKMDADTANDTEVVKADNTGIEVRESERKITDSGEEESKGGAKEGSLDTKENHAERNSSRKVVSVVEEQVVIDEGYRGMERASGKENKESEEDVVTQNGNGDIHIKEGEKGEEESNLNESRAGMNGTSVCEEKDRYRRATRGFTKKRFREDDKEIGAGGEEVKKETEIRPEDRDKDERKDRIIVKKKDKEEKGKDDDTEDKTVTDAAAEFRCKDCKEGRNPPCFACGRIREEKTGREHRQRCAVGHCGKFYHMECLKLWPHAWSSGSASSRRQSAAAARGEGATGQAAVTCPQHVCHTCASDDPRNATTRFAHERLVRCIRCPTAYHTGNYCLPAGSEVLTGTQIICPKHYEPPQKKTHHVNAAWCFICAMGGSLICCDLCPTSFHAECLRMSPPEGSFICEDCDTGRFPLYGEIVWVKLGSYRWWPGQILYPSQIPENIQNLPHVRGEFAVRFFGSHDHYWVNRGRVFLYQEGDTGHSTSRKSYMEDMFSRALREASEVHKALEGEKATRDAEARPVMKPPMYVKIKSNKPVGNVRVTEMDLSSMTPCDCDPNSANPCGPDTDCLNRILLVECSPSVCMAGEKCGNQCFEKRQYPPLVPYRTETRGWGLKTLADIRKGDFVIEYVGEMIDEAEYQRRMRRKHEGKDENYYFLTIDKDRILDAGPKGNVARFMNHSCQPNCETQKWTVNGDTRVGLFALMDIPAGTELTFNYNLECVGPDKKPCMCGAPNCSGFIGVKVNKVEEDKKPRLDLQNLAKRRKKRRPSVKVSSDMCFICGEGGELLLCDNKTCPKGYHLQCLKLERSPHGKWLCPWHRCNECNKRTIRRCGFCPNSFCPQHADGNIRVHPAVGLVCQEHDEEAPVNVKEEPECLAEADRMETEEEETSEESSSLRAEINCADKEIKGNVGGGKDNGLETKNESKSYVPSEETTLKQCLEEGTVARKSDLPLSDQDRDGLCDKLSVPGRRSSTKINDVKCPEEDILIQNDVCSQTAGMVPGVKKAVMCDEEAMVCQNVTEKFVKVTNGIEKRKRGRPRKPRVRENLETDKGKNNGTCSMSQLSKIDLNNELESLTQSISSKEIFNRKQYKLARRHKEKTVNGLEGMVRKQRAQATQILSDVLCKPGEMNFEEQRRNSEGLAQQTTKEENESRDTVIESRPPEGKADSSIEIQKLCSETKSTLSNMVAANRIEASNVLIPPVES</sequence>
<dbReference type="InterPro" id="IPR001214">
    <property type="entry name" value="SET_dom"/>
</dbReference>
<dbReference type="FunCoup" id="A0A6L2PVH9">
    <property type="interactions" value="1489"/>
</dbReference>
<dbReference type="CDD" id="cd15565">
    <property type="entry name" value="PHD2_NSD"/>
    <property type="match status" value="1"/>
</dbReference>
<comment type="caution">
    <text evidence="23">The sequence shown here is derived from an EMBL/GenBank/DDBJ whole genome shotgun (WGS) entry which is preliminary data.</text>
</comment>
<dbReference type="SUPFAM" id="SSF57903">
    <property type="entry name" value="FYVE/PHD zinc finger"/>
    <property type="match status" value="3"/>
</dbReference>
<dbReference type="FunFam" id="3.30.40.10:FF:000025">
    <property type="entry name" value="Histone-lysine N-methyltransferase"/>
    <property type="match status" value="1"/>
</dbReference>
<keyword evidence="14" id="KW-0804">Transcription</keyword>
<feature type="region of interest" description="Disordered" evidence="17">
    <location>
        <begin position="1654"/>
        <end position="1681"/>
    </location>
</feature>
<evidence type="ECO:0000256" key="10">
    <source>
        <dbReference type="ARBA" id="ARBA00022771"/>
    </source>
</evidence>
<keyword evidence="7" id="KW-0949">S-adenosyl-L-methionine</keyword>
<evidence type="ECO:0000256" key="2">
    <source>
        <dbReference type="ARBA" id="ARBA00004286"/>
    </source>
</evidence>
<feature type="compositionally biased region" description="Polar residues" evidence="17">
    <location>
        <begin position="162"/>
        <end position="174"/>
    </location>
</feature>
<evidence type="ECO:0000313" key="23">
    <source>
        <dbReference type="EMBL" id="GFG34465.1"/>
    </source>
</evidence>
<evidence type="ECO:0000256" key="4">
    <source>
        <dbReference type="ARBA" id="ARBA00022553"/>
    </source>
</evidence>
<dbReference type="InterPro" id="IPR055197">
    <property type="entry name" value="PHDvar_NSD"/>
</dbReference>
<feature type="region of interest" description="Disordered" evidence="17">
    <location>
        <begin position="1878"/>
        <end position="1916"/>
    </location>
</feature>
<evidence type="ECO:0000313" key="24">
    <source>
        <dbReference type="Proteomes" id="UP000502823"/>
    </source>
</evidence>
<dbReference type="PROSITE" id="PS50868">
    <property type="entry name" value="POST_SET"/>
    <property type="match status" value="1"/>
</dbReference>
<dbReference type="CDD" id="cd05838">
    <property type="entry name" value="PWWP_NSD_rpt2"/>
    <property type="match status" value="1"/>
</dbReference>
<keyword evidence="5" id="KW-0489">Methyltransferase</keyword>
<feature type="region of interest" description="Disordered" evidence="17">
    <location>
        <begin position="1778"/>
        <end position="1807"/>
    </location>
</feature>
<dbReference type="Proteomes" id="UP000502823">
    <property type="component" value="Unassembled WGS sequence"/>
</dbReference>
<dbReference type="GO" id="GO:0005694">
    <property type="term" value="C:chromosome"/>
    <property type="evidence" value="ECO:0007669"/>
    <property type="project" value="UniProtKB-SubCell"/>
</dbReference>
<dbReference type="CDD" id="cd15568">
    <property type="entry name" value="PHD5_NSD"/>
    <property type="match status" value="1"/>
</dbReference>
<dbReference type="GO" id="GO:0016279">
    <property type="term" value="F:protein-lysine N-methyltransferase activity"/>
    <property type="evidence" value="ECO:0007669"/>
    <property type="project" value="UniProtKB-ARBA"/>
</dbReference>
<organism evidence="23 24">
    <name type="scientific">Coptotermes formosanus</name>
    <name type="common">Formosan subterranean termite</name>
    <dbReference type="NCBI Taxonomy" id="36987"/>
    <lineage>
        <taxon>Eukaryota</taxon>
        <taxon>Metazoa</taxon>
        <taxon>Ecdysozoa</taxon>
        <taxon>Arthropoda</taxon>
        <taxon>Hexapoda</taxon>
        <taxon>Insecta</taxon>
        <taxon>Pterygota</taxon>
        <taxon>Neoptera</taxon>
        <taxon>Polyneoptera</taxon>
        <taxon>Dictyoptera</taxon>
        <taxon>Blattodea</taxon>
        <taxon>Blattoidea</taxon>
        <taxon>Termitoidae</taxon>
        <taxon>Rhinotermitidae</taxon>
        <taxon>Coptotermes</taxon>
    </lineage>
</organism>
<proteinExistence type="predicted"/>
<dbReference type="SMART" id="SM00570">
    <property type="entry name" value="AWS"/>
    <property type="match status" value="1"/>
</dbReference>
<feature type="region of interest" description="Disordered" evidence="17">
    <location>
        <begin position="693"/>
        <end position="729"/>
    </location>
</feature>
<keyword evidence="4" id="KW-0597">Phosphoprotein</keyword>
<dbReference type="Gene3D" id="2.170.270.10">
    <property type="entry name" value="SET domain"/>
    <property type="match status" value="1"/>
</dbReference>
<dbReference type="Pfam" id="PF22908">
    <property type="entry name" value="PHD_NSD"/>
    <property type="match status" value="1"/>
</dbReference>
<evidence type="ECO:0000256" key="5">
    <source>
        <dbReference type="ARBA" id="ARBA00022603"/>
    </source>
</evidence>
<dbReference type="PROSITE" id="PS01359">
    <property type="entry name" value="ZF_PHD_1"/>
    <property type="match status" value="1"/>
</dbReference>
<dbReference type="CDD" id="cd19173">
    <property type="entry name" value="SET_NSD"/>
    <property type="match status" value="1"/>
</dbReference>
<keyword evidence="24" id="KW-1185">Reference proteome</keyword>
<evidence type="ECO:0000256" key="8">
    <source>
        <dbReference type="ARBA" id="ARBA00022723"/>
    </source>
</evidence>
<dbReference type="InterPro" id="IPR059153">
    <property type="entry name" value="NSD_PHD-1st"/>
</dbReference>